<feature type="transmembrane region" description="Helical" evidence="1">
    <location>
        <begin position="36"/>
        <end position="59"/>
    </location>
</feature>
<keyword evidence="3" id="KW-1185">Reference proteome</keyword>
<evidence type="ECO:0000256" key="1">
    <source>
        <dbReference type="SAM" id="Phobius"/>
    </source>
</evidence>
<keyword evidence="1" id="KW-1133">Transmembrane helix</keyword>
<keyword evidence="1" id="KW-0472">Membrane</keyword>
<protein>
    <submittedName>
        <fullName evidence="2">Uncharacterized protein</fullName>
    </submittedName>
</protein>
<reference evidence="2" key="1">
    <citation type="journal article" date="2021" name="Sci. Rep.">
        <title>Diploid genomic architecture of Nitzschia inconspicua, an elite biomass production diatom.</title>
        <authorList>
            <person name="Oliver A."/>
            <person name="Podell S."/>
            <person name="Pinowska A."/>
            <person name="Traller J.C."/>
            <person name="Smith S.R."/>
            <person name="McClure R."/>
            <person name="Beliaev A."/>
            <person name="Bohutskyi P."/>
            <person name="Hill E.A."/>
            <person name="Rabines A."/>
            <person name="Zheng H."/>
            <person name="Allen L.Z."/>
            <person name="Kuo A."/>
            <person name="Grigoriev I.V."/>
            <person name="Allen A.E."/>
            <person name="Hazlebeck D."/>
            <person name="Allen E.E."/>
        </authorList>
    </citation>
    <scope>NUCLEOTIDE SEQUENCE</scope>
    <source>
        <strain evidence="2">Hildebrandi</strain>
    </source>
</reference>
<comment type="caution">
    <text evidence="2">The sequence shown here is derived from an EMBL/GenBank/DDBJ whole genome shotgun (WGS) entry which is preliminary data.</text>
</comment>
<proteinExistence type="predicted"/>
<reference evidence="2" key="2">
    <citation type="submission" date="2021-04" db="EMBL/GenBank/DDBJ databases">
        <authorList>
            <person name="Podell S."/>
        </authorList>
    </citation>
    <scope>NUCLEOTIDE SEQUENCE</scope>
    <source>
        <strain evidence="2">Hildebrandi</strain>
    </source>
</reference>
<organism evidence="2 3">
    <name type="scientific">Nitzschia inconspicua</name>
    <dbReference type="NCBI Taxonomy" id="303405"/>
    <lineage>
        <taxon>Eukaryota</taxon>
        <taxon>Sar</taxon>
        <taxon>Stramenopiles</taxon>
        <taxon>Ochrophyta</taxon>
        <taxon>Bacillariophyta</taxon>
        <taxon>Bacillariophyceae</taxon>
        <taxon>Bacillariophycidae</taxon>
        <taxon>Bacillariales</taxon>
        <taxon>Bacillariaceae</taxon>
        <taxon>Nitzschia</taxon>
    </lineage>
</organism>
<gene>
    <name evidence="2" type="ORF">IV203_031562</name>
</gene>
<evidence type="ECO:0000313" key="2">
    <source>
        <dbReference type="EMBL" id="KAG7368819.1"/>
    </source>
</evidence>
<dbReference type="Proteomes" id="UP000693970">
    <property type="component" value="Unassembled WGS sequence"/>
</dbReference>
<keyword evidence="1" id="KW-0812">Transmembrane</keyword>
<dbReference type="AlphaFoldDB" id="A0A9K3Q570"/>
<accession>A0A9K3Q570</accession>
<dbReference type="EMBL" id="JAGRRH010000006">
    <property type="protein sequence ID" value="KAG7368819.1"/>
    <property type="molecule type" value="Genomic_DNA"/>
</dbReference>
<evidence type="ECO:0000313" key="3">
    <source>
        <dbReference type="Proteomes" id="UP000693970"/>
    </source>
</evidence>
<sequence length="105" mass="11583">MIIGPAGLPCRLAIRHSKTRTQILRVDFVHCHYTSIAATAIAIAIAINAIAVAIAIRYFHYNRRCDSAAIAIACRCTSHIDFAIAIRPPSVLPLRFARHCLCRCL</sequence>
<name>A0A9K3Q570_9STRA</name>